<keyword evidence="2" id="KW-1133">Transmembrane helix</keyword>
<feature type="region of interest" description="Disordered" evidence="1">
    <location>
        <begin position="64"/>
        <end position="131"/>
    </location>
</feature>
<keyword evidence="2" id="KW-0472">Membrane</keyword>
<dbReference type="AlphaFoldDB" id="A0A3B0PXP5"/>
<evidence type="ECO:0000256" key="1">
    <source>
        <dbReference type="SAM" id="MobiDB-lite"/>
    </source>
</evidence>
<gene>
    <name evidence="3" type="ORF">NCTC10115_00408</name>
</gene>
<feature type="compositionally biased region" description="Low complexity" evidence="1">
    <location>
        <begin position="83"/>
        <end position="115"/>
    </location>
</feature>
<feature type="compositionally biased region" description="Pro residues" evidence="1">
    <location>
        <begin position="116"/>
        <end position="131"/>
    </location>
</feature>
<accession>A0A3B0PXP5</accession>
<evidence type="ECO:0000256" key="2">
    <source>
        <dbReference type="SAM" id="Phobius"/>
    </source>
</evidence>
<sequence length="131" mass="13139">MPTAIGSTLGILAIMIILGLAIGIPLRAQRKLQDKGFKTTFKKVDTLTAAVGSVYKKIITQTANVKKKPAALGAGKSGDKKPAAAAKPGAPAKPSAPKASSPAKPTAPKSGAPTKPTAPKPAAPKPTAPKE</sequence>
<feature type="transmembrane region" description="Helical" evidence="2">
    <location>
        <begin position="6"/>
        <end position="26"/>
    </location>
</feature>
<name>A0A3B0PXP5_MYCGL</name>
<organism evidence="3 4">
    <name type="scientific">Mycoplasmoides gallisepticum</name>
    <name type="common">Mycoplasma gallisepticum</name>
    <dbReference type="NCBI Taxonomy" id="2096"/>
    <lineage>
        <taxon>Bacteria</taxon>
        <taxon>Bacillati</taxon>
        <taxon>Mycoplasmatota</taxon>
        <taxon>Mycoplasmoidales</taxon>
        <taxon>Mycoplasmoidaceae</taxon>
        <taxon>Mycoplasmoides</taxon>
    </lineage>
</organism>
<keyword evidence="2" id="KW-0812">Transmembrane</keyword>
<reference evidence="4" key="1">
    <citation type="submission" date="2018-06" db="EMBL/GenBank/DDBJ databases">
        <authorList>
            <consortium name="Pathogen Informatics"/>
        </authorList>
    </citation>
    <scope>NUCLEOTIDE SEQUENCE [LARGE SCALE GENOMIC DNA]</scope>
    <source>
        <strain evidence="4">NCTC10115</strain>
    </source>
</reference>
<evidence type="ECO:0000313" key="3">
    <source>
        <dbReference type="EMBL" id="SYV94101.1"/>
    </source>
</evidence>
<evidence type="ECO:0000313" key="4">
    <source>
        <dbReference type="Proteomes" id="UP000260136"/>
    </source>
</evidence>
<proteinExistence type="predicted"/>
<protein>
    <submittedName>
        <fullName evidence="3">Adhesin P1</fullName>
    </submittedName>
</protein>
<dbReference type="EMBL" id="LS991952">
    <property type="protein sequence ID" value="SYV94101.1"/>
    <property type="molecule type" value="Genomic_DNA"/>
</dbReference>
<dbReference type="Proteomes" id="UP000260136">
    <property type="component" value="Chromosome"/>
</dbReference>